<proteinExistence type="predicted"/>
<dbReference type="RefSeq" id="XP_060430411.1">
    <property type="nucleotide sequence ID" value="XM_060572242.1"/>
</dbReference>
<accession>A0AAJ0APV5</accession>
<dbReference type="Proteomes" id="UP001224890">
    <property type="component" value="Unassembled WGS sequence"/>
</dbReference>
<comment type="caution">
    <text evidence="2">The sequence shown here is derived from an EMBL/GenBank/DDBJ whole genome shotgun (WGS) entry which is preliminary data.</text>
</comment>
<evidence type="ECO:0000256" key="1">
    <source>
        <dbReference type="SAM" id="MobiDB-lite"/>
    </source>
</evidence>
<feature type="region of interest" description="Disordered" evidence="1">
    <location>
        <begin position="288"/>
        <end position="317"/>
    </location>
</feature>
<protein>
    <submittedName>
        <fullName evidence="2">Uncharacterized protein</fullName>
    </submittedName>
</protein>
<evidence type="ECO:0000313" key="2">
    <source>
        <dbReference type="EMBL" id="KAK1676408.1"/>
    </source>
</evidence>
<dbReference type="EMBL" id="JAHMHR010000017">
    <property type="protein sequence ID" value="KAK1676408.1"/>
    <property type="molecule type" value="Genomic_DNA"/>
</dbReference>
<keyword evidence="3" id="KW-1185">Reference proteome</keyword>
<evidence type="ECO:0000313" key="3">
    <source>
        <dbReference type="Proteomes" id="UP001224890"/>
    </source>
</evidence>
<sequence length="317" mass="35400">MEVLRNTFTQRKLDEAVLTVGRAVICLILILDRHMPLLSLMIHRVTTLVLCFDMVRELWNSFRMSRGGDRTRHEAQVGLYYASALWIAVFDNDNSTRGFRIIQILVLWGDLFQQKHTGTTHGASVMVLFLFMNYHVRFASDESPGHASLLDFSRRNIYFNFQCKSNTSQPATDVSGESISCPRLRLTIQVDCANFPSGDKPGNGGWARSEIISLVSSTVMPLVSPALGAFWGSIFALACPKILQRMSESLKDRRKSRTAASGARRPWLAALRTIPPRTENMEVGTRVTPTQNFQPSTHVLPPPAAASPSHHMLRSSG</sequence>
<reference evidence="2" key="1">
    <citation type="submission" date="2021-06" db="EMBL/GenBank/DDBJ databases">
        <title>Comparative genomics, transcriptomics and evolutionary studies reveal genomic signatures of adaptation to plant cell wall in hemibiotrophic fungi.</title>
        <authorList>
            <consortium name="DOE Joint Genome Institute"/>
            <person name="Baroncelli R."/>
            <person name="Diaz J.F."/>
            <person name="Benocci T."/>
            <person name="Peng M."/>
            <person name="Battaglia E."/>
            <person name="Haridas S."/>
            <person name="Andreopoulos W."/>
            <person name="Labutti K."/>
            <person name="Pangilinan J."/>
            <person name="Floch G.L."/>
            <person name="Makela M.R."/>
            <person name="Henrissat B."/>
            <person name="Grigoriev I.V."/>
            <person name="Crouch J.A."/>
            <person name="De Vries R.P."/>
            <person name="Sukno S.A."/>
            <person name="Thon M.R."/>
        </authorList>
    </citation>
    <scope>NUCLEOTIDE SEQUENCE</scope>
    <source>
        <strain evidence="2">CBS 193.32</strain>
    </source>
</reference>
<gene>
    <name evidence="2" type="ORF">BDP55DRAFT_631052</name>
</gene>
<organism evidence="2 3">
    <name type="scientific">Colletotrichum godetiae</name>
    <dbReference type="NCBI Taxonomy" id="1209918"/>
    <lineage>
        <taxon>Eukaryota</taxon>
        <taxon>Fungi</taxon>
        <taxon>Dikarya</taxon>
        <taxon>Ascomycota</taxon>
        <taxon>Pezizomycotina</taxon>
        <taxon>Sordariomycetes</taxon>
        <taxon>Hypocreomycetidae</taxon>
        <taxon>Glomerellales</taxon>
        <taxon>Glomerellaceae</taxon>
        <taxon>Colletotrichum</taxon>
        <taxon>Colletotrichum acutatum species complex</taxon>
    </lineage>
</organism>
<dbReference type="AlphaFoldDB" id="A0AAJ0APV5"/>
<name>A0AAJ0APV5_9PEZI</name>
<dbReference type="GeneID" id="85456768"/>
<feature type="compositionally biased region" description="Polar residues" evidence="1">
    <location>
        <begin position="288"/>
        <end position="297"/>
    </location>
</feature>